<feature type="domain" description="Rhodanese" evidence="3">
    <location>
        <begin position="267"/>
        <end position="384"/>
    </location>
</feature>
<dbReference type="Pfam" id="PF00581">
    <property type="entry name" value="Rhodanese"/>
    <property type="match status" value="2"/>
</dbReference>
<name>C4LIB3_CORK4</name>
<dbReference type="GO" id="GO:0004792">
    <property type="term" value="F:thiosulfate-cyanide sulfurtransferase activity"/>
    <property type="evidence" value="ECO:0007669"/>
    <property type="project" value="TreeGrafter"/>
</dbReference>
<dbReference type="HOGENOM" id="CLU_031618_0_0_11"/>
<dbReference type="SMART" id="SM00450">
    <property type="entry name" value="RHOD"/>
    <property type="match status" value="2"/>
</dbReference>
<dbReference type="CDD" id="cd01449">
    <property type="entry name" value="TST_Repeat_2"/>
    <property type="match status" value="1"/>
</dbReference>
<evidence type="ECO:0000256" key="2">
    <source>
        <dbReference type="ARBA" id="ARBA00022737"/>
    </source>
</evidence>
<protein>
    <submittedName>
        <fullName evidence="4">Putative thiosulfate sulfurtransferase</fullName>
    </submittedName>
</protein>
<evidence type="ECO:0000313" key="5">
    <source>
        <dbReference type="Proteomes" id="UP000001473"/>
    </source>
</evidence>
<dbReference type="eggNOG" id="COG2897">
    <property type="taxonomic scope" value="Bacteria"/>
</dbReference>
<dbReference type="CDD" id="cd01448">
    <property type="entry name" value="TST_Repeat_1"/>
    <property type="match status" value="1"/>
</dbReference>
<dbReference type="PANTHER" id="PTHR11364:SF27">
    <property type="entry name" value="SULFURTRANSFERASE"/>
    <property type="match status" value="1"/>
</dbReference>
<organism evidence="4 5">
    <name type="scientific">Corynebacterium kroppenstedtii (strain DSM 44385 / JCM 11950 / CIP 105744 / CCUG 35717)</name>
    <dbReference type="NCBI Taxonomy" id="645127"/>
    <lineage>
        <taxon>Bacteria</taxon>
        <taxon>Bacillati</taxon>
        <taxon>Actinomycetota</taxon>
        <taxon>Actinomycetes</taxon>
        <taxon>Mycobacteriales</taxon>
        <taxon>Corynebacteriaceae</taxon>
        <taxon>Corynebacterium</taxon>
    </lineage>
</organism>
<dbReference type="PANTHER" id="PTHR11364">
    <property type="entry name" value="THIOSULFATE SULFERTANSFERASE"/>
    <property type="match status" value="1"/>
</dbReference>
<accession>C4LIB3</accession>
<dbReference type="PROSITE" id="PS50206">
    <property type="entry name" value="RHODANESE_3"/>
    <property type="match status" value="2"/>
</dbReference>
<dbReference type="EMBL" id="CP001620">
    <property type="protein sequence ID" value="ACR17568.1"/>
    <property type="molecule type" value="Genomic_DNA"/>
</dbReference>
<evidence type="ECO:0000313" key="4">
    <source>
        <dbReference type="EMBL" id="ACR17568.1"/>
    </source>
</evidence>
<sequence length="388" mass="42331">MLASPQIDSARFCSISYDGIMNNELPWVVSVQELQKLQHDSAAHANQRKAQREAARRKSEWIERALAHPDDLSEAERRRLEEYLREEEEAKDLYRSQPLASCPVVVADVRWHLDGRSGYDAYKKGHIPNSVFIDLDSMLAGLASKEEGRHPLPLEESFAAAMEVSGIADDTIVVAYDDAGGASASRLVWLLRASGHRAAVLDGGLNAWIEYCEQAHKTDETGQGSTQLAEHFLDDGDDVTEPEEAGAFTAEPFNAEWLVSIDDAAASAAEGIVIDARASERYRGDNEPIDSSAGHIPGALNLFHGDLVDDKGYFLDSDQIVSRLNDAGVEKREGQSLEESPIVYCGSGVTATHEIVALAHAGIQARLYPGSWSQYSATDRPISQGAAR</sequence>
<dbReference type="Gene3D" id="3.40.250.10">
    <property type="entry name" value="Rhodanese-like domain"/>
    <property type="match status" value="2"/>
</dbReference>
<keyword evidence="2" id="KW-0677">Repeat</keyword>
<dbReference type="KEGG" id="ckp:ckrop_0814"/>
<gene>
    <name evidence="4" type="ordered locus">ckrop_0814</name>
</gene>
<evidence type="ECO:0000259" key="3">
    <source>
        <dbReference type="PROSITE" id="PS50206"/>
    </source>
</evidence>
<reference evidence="4 5" key="1">
    <citation type="journal article" date="2008" name="J. Biotechnol.">
        <title>Ultrafast pyrosequencing of Corynebacterium kroppenstedtii DSM44385 revealed insights into the physiology of a lipophilic corynebacterium that lacks mycolic acids.</title>
        <authorList>
            <person name="Tauch A."/>
            <person name="Schneider J."/>
            <person name="Szczepanowski R."/>
            <person name="Tilker A."/>
            <person name="Viehoever P."/>
            <person name="Gartemann K.-H."/>
            <person name="Arnold W."/>
            <person name="Blom J."/>
            <person name="Brinkrolf K."/>
            <person name="Brune I."/>
            <person name="Goetker S."/>
            <person name="Weisshaar B."/>
            <person name="Goesmann A."/>
            <person name="Droege M."/>
            <person name="Puehler A."/>
        </authorList>
    </citation>
    <scope>NUCLEOTIDE SEQUENCE [LARGE SCALE GENOMIC DNA]</scope>
    <source>
        <strain evidence="5">DSM 44385 / JCM 11950 / CIP 105744 / CCUG 35717</strain>
    </source>
</reference>
<dbReference type="AlphaFoldDB" id="C4LIB3"/>
<proteinExistence type="predicted"/>
<dbReference type="SUPFAM" id="SSF52821">
    <property type="entry name" value="Rhodanese/Cell cycle control phosphatase"/>
    <property type="match status" value="2"/>
</dbReference>
<evidence type="ECO:0000256" key="1">
    <source>
        <dbReference type="ARBA" id="ARBA00022679"/>
    </source>
</evidence>
<keyword evidence="1 4" id="KW-0808">Transferase</keyword>
<dbReference type="InterPro" id="IPR045078">
    <property type="entry name" value="TST/MPST-like"/>
</dbReference>
<keyword evidence="5" id="KW-1185">Reference proteome</keyword>
<dbReference type="STRING" id="645127.ckrop_0814"/>
<feature type="domain" description="Rhodanese" evidence="3">
    <location>
        <begin position="100"/>
        <end position="217"/>
    </location>
</feature>
<dbReference type="InterPro" id="IPR001763">
    <property type="entry name" value="Rhodanese-like_dom"/>
</dbReference>
<dbReference type="InterPro" id="IPR036873">
    <property type="entry name" value="Rhodanese-like_dom_sf"/>
</dbReference>
<dbReference type="Proteomes" id="UP000001473">
    <property type="component" value="Chromosome"/>
</dbReference>